<sequence>MNYINRFIKNGIIIRCIIVLISFVVTLLLFQSQVLQKLELGSINLRFIFRGERESESNIVIIGIDDNSIQELGNFPWNRSLYVELINKLGKNPKIIAFDIYFDTETTPVDDKKFEELLKRDKRIILSAFYISVDDPRYGSLKRLFLPIDKFLKNAKVGLVNPEHDLDGFIRRFQLKNFVLEKEWISFPFLIALKYLSLTSDEYISKTKLFTDKKNNIYINYRGGPFSYPVYSFVDILKGNIDPNVFKNKIVLIGAVTETLHDTHFTPFYGFIRYGGSIRLGKMPGVEVHANAIDTLISKDFIKPFNDGSPLYIITLLMNFIPSILIRKYKTIFIFVISVIFSLLYLTIANLFFVYFNTLLPYYIPVFGLLISYLFNMLYEIIKTEQEKREIKTLFQRFVSPEVVEMLLKTERDKIFTTKREKISVLFADIRNFTYYSDIREPEEIIKILDDFLKSSSDIVLKNNGTVDKFMGDAIMAIFGAPYPLENTAEKAVLSALEIQEKIRKLQLEWKSQGYPSFEVGIGISSGEALVGIIGPKQKIEYTAIGNTVNLASRLEGLAKGGEILICEQTYNEIKDKFIIEDLGFFNIKGKEKPVHVFRVLGYKNEN</sequence>
<dbReference type="Pfam" id="PF05226">
    <property type="entry name" value="CHASE2"/>
    <property type="match status" value="1"/>
</dbReference>
<dbReference type="GO" id="GO:0035556">
    <property type="term" value="P:intracellular signal transduction"/>
    <property type="evidence" value="ECO:0007669"/>
    <property type="project" value="InterPro"/>
</dbReference>
<reference evidence="9" key="1">
    <citation type="journal article" date="2020" name="mSystems">
        <title>Genome- and Community-Level Interaction Insights into Carbon Utilization and Element Cycling Functions of Hydrothermarchaeota in Hydrothermal Sediment.</title>
        <authorList>
            <person name="Zhou Z."/>
            <person name="Liu Y."/>
            <person name="Xu W."/>
            <person name="Pan J."/>
            <person name="Luo Z.H."/>
            <person name="Li M."/>
        </authorList>
    </citation>
    <scope>NUCLEOTIDE SEQUENCE [LARGE SCALE GENOMIC DNA]</scope>
    <source>
        <strain evidence="9">SpSt-81</strain>
    </source>
</reference>
<dbReference type="AlphaFoldDB" id="A0A7C3MQ51"/>
<dbReference type="GO" id="GO:0006171">
    <property type="term" value="P:cAMP biosynthetic process"/>
    <property type="evidence" value="ECO:0007669"/>
    <property type="project" value="TreeGrafter"/>
</dbReference>
<evidence type="ECO:0000259" key="8">
    <source>
        <dbReference type="PROSITE" id="PS50125"/>
    </source>
</evidence>
<proteinExistence type="inferred from homology"/>
<evidence type="ECO:0000256" key="4">
    <source>
        <dbReference type="ARBA" id="ARBA00022692"/>
    </source>
</evidence>
<gene>
    <name evidence="9" type="ORF">ENW00_02250</name>
</gene>
<dbReference type="PANTHER" id="PTHR43081:SF1">
    <property type="entry name" value="ADENYLATE CYCLASE, TERMINAL-DIFFERENTIATION SPECIFIC"/>
    <property type="match status" value="1"/>
</dbReference>
<accession>A0A7C3MQ51</accession>
<keyword evidence="4 7" id="KW-0812">Transmembrane</keyword>
<dbReference type="CDD" id="cd07302">
    <property type="entry name" value="CHD"/>
    <property type="match status" value="1"/>
</dbReference>
<dbReference type="EMBL" id="DTIN01000009">
    <property type="protein sequence ID" value="HFX12966.1"/>
    <property type="molecule type" value="Genomic_DNA"/>
</dbReference>
<evidence type="ECO:0000256" key="7">
    <source>
        <dbReference type="SAM" id="Phobius"/>
    </source>
</evidence>
<feature type="transmembrane region" description="Helical" evidence="7">
    <location>
        <begin position="362"/>
        <end position="382"/>
    </location>
</feature>
<feature type="transmembrane region" description="Helical" evidence="7">
    <location>
        <begin position="12"/>
        <end position="30"/>
    </location>
</feature>
<feature type="domain" description="Guanylate cyclase" evidence="8">
    <location>
        <begin position="424"/>
        <end position="556"/>
    </location>
</feature>
<dbReference type="SMART" id="SM01080">
    <property type="entry name" value="CHASE2"/>
    <property type="match status" value="1"/>
</dbReference>
<evidence type="ECO:0000313" key="9">
    <source>
        <dbReference type="EMBL" id="HFX12966.1"/>
    </source>
</evidence>
<dbReference type="SUPFAM" id="SSF55073">
    <property type="entry name" value="Nucleotide cyclase"/>
    <property type="match status" value="1"/>
</dbReference>
<evidence type="ECO:0000256" key="5">
    <source>
        <dbReference type="ARBA" id="ARBA00022989"/>
    </source>
</evidence>
<keyword evidence="5 7" id="KW-1133">Transmembrane helix</keyword>
<dbReference type="GO" id="GO:0004016">
    <property type="term" value="F:adenylate cyclase activity"/>
    <property type="evidence" value="ECO:0007669"/>
    <property type="project" value="UniProtKB-ARBA"/>
</dbReference>
<organism evidence="9">
    <name type="scientific">Dictyoglomus thermophilum</name>
    <dbReference type="NCBI Taxonomy" id="14"/>
    <lineage>
        <taxon>Bacteria</taxon>
        <taxon>Pseudomonadati</taxon>
        <taxon>Dictyoglomota</taxon>
        <taxon>Dictyoglomia</taxon>
        <taxon>Dictyoglomales</taxon>
        <taxon>Dictyoglomaceae</taxon>
        <taxon>Dictyoglomus</taxon>
    </lineage>
</organism>
<feature type="transmembrane region" description="Helical" evidence="7">
    <location>
        <begin position="333"/>
        <end position="356"/>
    </location>
</feature>
<comment type="caution">
    <text evidence="9">The sequence shown here is derived from an EMBL/GenBank/DDBJ whole genome shotgun (WGS) entry which is preliminary data.</text>
</comment>
<dbReference type="SMART" id="SM00044">
    <property type="entry name" value="CYCc"/>
    <property type="match status" value="1"/>
</dbReference>
<dbReference type="PROSITE" id="PS50125">
    <property type="entry name" value="GUANYLATE_CYCLASE_2"/>
    <property type="match status" value="1"/>
</dbReference>
<evidence type="ECO:0000256" key="6">
    <source>
        <dbReference type="ARBA" id="ARBA00023136"/>
    </source>
</evidence>
<feature type="transmembrane region" description="Helical" evidence="7">
    <location>
        <begin position="309"/>
        <end position="326"/>
    </location>
</feature>
<protein>
    <submittedName>
        <fullName evidence="9">CHASE2 domain-containing protein</fullName>
    </submittedName>
</protein>
<evidence type="ECO:0000256" key="1">
    <source>
        <dbReference type="ARBA" id="ARBA00004196"/>
    </source>
</evidence>
<dbReference type="FunFam" id="3.30.70.1230:FF:000016">
    <property type="entry name" value="Adenylate/guanylate cyclase domain-containing protein"/>
    <property type="match status" value="1"/>
</dbReference>
<evidence type="ECO:0000256" key="3">
    <source>
        <dbReference type="ARBA" id="ARBA00022475"/>
    </source>
</evidence>
<comment type="subcellular location">
    <subcellularLocation>
        <location evidence="1">Cell envelope</location>
    </subcellularLocation>
</comment>
<comment type="similarity">
    <text evidence="2">Belongs to the adenylyl cyclase class-3 family.</text>
</comment>
<name>A0A7C3MQ51_DICTH</name>
<keyword evidence="6 7" id="KW-0472">Membrane</keyword>
<evidence type="ECO:0000256" key="2">
    <source>
        <dbReference type="ARBA" id="ARBA00005381"/>
    </source>
</evidence>
<dbReference type="InterPro" id="IPR029787">
    <property type="entry name" value="Nucleotide_cyclase"/>
</dbReference>
<dbReference type="PANTHER" id="PTHR43081">
    <property type="entry name" value="ADENYLATE CYCLASE, TERMINAL-DIFFERENTIATION SPECIFIC-RELATED"/>
    <property type="match status" value="1"/>
</dbReference>
<dbReference type="InterPro" id="IPR007890">
    <property type="entry name" value="CHASE2"/>
</dbReference>
<keyword evidence="3" id="KW-1003">Cell membrane</keyword>
<dbReference type="InterPro" id="IPR001054">
    <property type="entry name" value="A/G_cyclase"/>
</dbReference>
<dbReference type="GO" id="GO:0030313">
    <property type="term" value="C:cell envelope"/>
    <property type="evidence" value="ECO:0007669"/>
    <property type="project" value="UniProtKB-SubCell"/>
</dbReference>
<dbReference type="InterPro" id="IPR050697">
    <property type="entry name" value="Adenylyl/Guanylyl_Cyclase_3/4"/>
</dbReference>
<dbReference type="Gene3D" id="3.30.70.1230">
    <property type="entry name" value="Nucleotide cyclase"/>
    <property type="match status" value="1"/>
</dbReference>
<dbReference type="Pfam" id="PF00211">
    <property type="entry name" value="Guanylate_cyc"/>
    <property type="match status" value="1"/>
</dbReference>